<dbReference type="Pfam" id="PF08811">
    <property type="entry name" value="DUF1800"/>
    <property type="match status" value="1"/>
</dbReference>
<dbReference type="PANTHER" id="PTHR43737:SF1">
    <property type="entry name" value="DUF1501 DOMAIN-CONTAINING PROTEIN"/>
    <property type="match status" value="1"/>
</dbReference>
<dbReference type="EMBL" id="BLLK01000047">
    <property type="protein sequence ID" value="GFH53956.1"/>
    <property type="molecule type" value="Genomic_DNA"/>
</dbReference>
<keyword evidence="3" id="KW-1185">Reference proteome</keyword>
<keyword evidence="1" id="KW-0732">Signal</keyword>
<protein>
    <submittedName>
        <fullName evidence="2">Uncharacterized protein</fullName>
    </submittedName>
</protein>
<feature type="chain" id="PRO_5042233304" evidence="1">
    <location>
        <begin position="21"/>
        <end position="1144"/>
    </location>
</feature>
<proteinExistence type="predicted"/>
<evidence type="ECO:0000313" key="3">
    <source>
        <dbReference type="Proteomes" id="UP001054902"/>
    </source>
</evidence>
<accession>A0AAD3H8C4</accession>
<name>A0AAD3H8C4_9STRA</name>
<sequence length="1144" mass="126813">MRTSKLAVSLLFGKLAATTAQGPYSCGDVSEQLNIIEDPVGRIRVEKSEANKLCILFRVTAIGNALLEDFDKDSGLADYNLAPVSRSYDGKDWQRVAGPYSQSLLVDCSSSSSICEILIPGLSDLEAGRLVFMPFEHSLTNLEKVSRFFHQTTFGPTKRMLDGWDLNAELNSEMASWVQEQMNESTTAMTSHRRYFRESVNHELNAGIENPAIFGSDRGQILKVRNPCASGARWMSYSFTVNDSRNVIVDVTQESDNLWYIRQTLPNSSVILRTIMTEWVDFQTGQDLGAGSFEIGFVEETLGGYFRVRRQGSNTGQRYVRGGNPPFNVPNSASLYRFLSNPIMESNLEAGLVIETGNGRRLDGNFIVRENFNDSLCTNFDVSNSLFIVGTSSSGVQLRYGRYLEVEDNTIEDPLLNGSGVDRCSNPIMDMFNSDHCALTFNDGACSSVIDRADENLPAGSAVVVCGSDQEVANNPSGSSIFQFKESTDIKGNAEFASQKKSVWTMIAMNDSNDQLRQKVAWALSQILVITPNQIQNVESAENYLNYYDIFVKHAFGNYFDILKEVSFSPMMGEMLGYIESVSRPYVYRNLGILQFPDENFAREVMQLFSIGVYELNLDGSKKLDENGSPILTYDAEDIQNFARTWTGFFPSSPRSNIEGQYSDLNQVDPMRVNGLWRDPSPKTNLRNGYIGDSYPLCSDLPAKHFLKKGAKYVLVGSSRVPLYHSQPSWWVRRGLNIDTLELNTSSDLFNHLCQDGVGNCNFAPVVTLDSDLSCSDGDPECDVDTLRLIKVQRNPDVHYEYVRQGCVEKTFFENSVTIQARSPRTALCANAELPLAMAACCENPQNQFPRVQLQCRYTAEKTTLATSAARCSNIAGGSQCQSVGINNNVNEACQLNYDDNYYWQSESSCTLQAKVLDTGAVAIVHDPVFIDDPDRPRIVDINVDINNPNYFKVLWTDGYPSNESECTSSGCSYMSSTSECLCNVLIEDTAVFNSLPSISLIESSLTIGGIDVSVSEQYSELEASSNRDVIAYSRSGQYDKDTIFLVSQNNKTSYYKNELSMVTLGTSNYSFRNPVQFLNYAAPPSLPSSSPLDSMTCLLRVMPSLSPFSVSNSTPSDSSCMVGGLKIVKRFSSKGTGPRVVVV</sequence>
<evidence type="ECO:0000313" key="2">
    <source>
        <dbReference type="EMBL" id="GFH53956.1"/>
    </source>
</evidence>
<gene>
    <name evidence="2" type="ORF">CTEN210_10432</name>
</gene>
<reference evidence="2 3" key="1">
    <citation type="journal article" date="2021" name="Sci. Rep.">
        <title>The genome of the diatom Chaetoceros tenuissimus carries an ancient integrated fragment of an extant virus.</title>
        <authorList>
            <person name="Hongo Y."/>
            <person name="Kimura K."/>
            <person name="Takaki Y."/>
            <person name="Yoshida Y."/>
            <person name="Baba S."/>
            <person name="Kobayashi G."/>
            <person name="Nagasaki K."/>
            <person name="Hano T."/>
            <person name="Tomaru Y."/>
        </authorList>
    </citation>
    <scope>NUCLEOTIDE SEQUENCE [LARGE SCALE GENOMIC DNA]</scope>
    <source>
        <strain evidence="2 3">NIES-3715</strain>
    </source>
</reference>
<organism evidence="2 3">
    <name type="scientific">Chaetoceros tenuissimus</name>
    <dbReference type="NCBI Taxonomy" id="426638"/>
    <lineage>
        <taxon>Eukaryota</taxon>
        <taxon>Sar</taxon>
        <taxon>Stramenopiles</taxon>
        <taxon>Ochrophyta</taxon>
        <taxon>Bacillariophyta</taxon>
        <taxon>Coscinodiscophyceae</taxon>
        <taxon>Chaetocerotophycidae</taxon>
        <taxon>Chaetocerotales</taxon>
        <taxon>Chaetocerotaceae</taxon>
        <taxon>Chaetoceros</taxon>
    </lineage>
</organism>
<dbReference type="AlphaFoldDB" id="A0AAD3H8C4"/>
<feature type="signal peptide" evidence="1">
    <location>
        <begin position="1"/>
        <end position="20"/>
    </location>
</feature>
<evidence type="ECO:0000256" key="1">
    <source>
        <dbReference type="SAM" id="SignalP"/>
    </source>
</evidence>
<dbReference type="InterPro" id="IPR014917">
    <property type="entry name" value="DUF1800"/>
</dbReference>
<dbReference type="Proteomes" id="UP001054902">
    <property type="component" value="Unassembled WGS sequence"/>
</dbReference>
<comment type="caution">
    <text evidence="2">The sequence shown here is derived from an EMBL/GenBank/DDBJ whole genome shotgun (WGS) entry which is preliminary data.</text>
</comment>
<dbReference type="PANTHER" id="PTHR43737">
    <property type="entry name" value="BLL7424 PROTEIN"/>
    <property type="match status" value="1"/>
</dbReference>